<name>A0ABS8MXT7_9FLAO</name>
<keyword evidence="1" id="KW-0732">Signal</keyword>
<sequence>MKKITLSALIMITSIISLQAQLYTPTGTILGNSLNSNIGIGTNSPTEKFTIEGYHDNSRFLLHSVGGNDDLRQADLILWASEPQLTWTGVGIGNNVHNNKNNLGKISLLNPARGGSFIRLLDNAMSFNIVSASGTANEVINISPEGNIGIGTTNTIAKLTIRPTSESSNGAFKLLGFTYPYDQSYWSENQIAMMYNGEYKNLLSSIGNSYFNGGNVGIGTTNPTAKLTVAGDINSREVRVTVDAGADFVFDNNYDLPSLNSVEIFIKENKHLPEIASAKEMQENGINLSEMNIKLLQKIEELTLYSIEQSKEIKSLKVEIQAFKSLSERLSKIEKQLK</sequence>
<dbReference type="RefSeq" id="WP_229990505.1">
    <property type="nucleotide sequence ID" value="NZ_JAJJMO010000001.1"/>
</dbReference>
<comment type="caution">
    <text evidence="2">The sequence shown here is derived from an EMBL/GenBank/DDBJ whole genome shotgun (WGS) entry which is preliminary data.</text>
</comment>
<evidence type="ECO:0000256" key="1">
    <source>
        <dbReference type="SAM" id="SignalP"/>
    </source>
</evidence>
<dbReference type="Proteomes" id="UP001430919">
    <property type="component" value="Unassembled WGS sequence"/>
</dbReference>
<feature type="signal peptide" evidence="1">
    <location>
        <begin position="1"/>
        <end position="20"/>
    </location>
</feature>
<organism evidence="2 3">
    <name type="scientific">Flavobacterium pisciphilum</name>
    <dbReference type="NCBI Taxonomy" id="2893755"/>
    <lineage>
        <taxon>Bacteria</taxon>
        <taxon>Pseudomonadati</taxon>
        <taxon>Bacteroidota</taxon>
        <taxon>Flavobacteriia</taxon>
        <taxon>Flavobacteriales</taxon>
        <taxon>Flavobacteriaceae</taxon>
        <taxon>Flavobacterium</taxon>
    </lineage>
</organism>
<evidence type="ECO:0000313" key="2">
    <source>
        <dbReference type="EMBL" id="MCC9073589.1"/>
    </source>
</evidence>
<evidence type="ECO:0000313" key="3">
    <source>
        <dbReference type="Proteomes" id="UP001430919"/>
    </source>
</evidence>
<dbReference type="EMBL" id="JAJJMO010000001">
    <property type="protein sequence ID" value="MCC9073589.1"/>
    <property type="molecule type" value="Genomic_DNA"/>
</dbReference>
<accession>A0ABS8MXT7</accession>
<reference evidence="2" key="1">
    <citation type="submission" date="2021-11" db="EMBL/GenBank/DDBJ databases">
        <title>Description of novel Flavobacterium species.</title>
        <authorList>
            <person name="Saticioglu I.B."/>
            <person name="Ay H."/>
            <person name="Altun S."/>
            <person name="Duman M."/>
        </authorList>
    </citation>
    <scope>NUCLEOTIDE SEQUENCE</scope>
    <source>
        <strain evidence="2">F-65</strain>
    </source>
</reference>
<evidence type="ECO:0008006" key="4">
    <source>
        <dbReference type="Google" id="ProtNLM"/>
    </source>
</evidence>
<gene>
    <name evidence="2" type="ORF">LNQ49_18585</name>
</gene>
<protein>
    <recommendedName>
        <fullName evidence="4">Chaperone of endosialidase</fullName>
    </recommendedName>
</protein>
<proteinExistence type="predicted"/>
<keyword evidence="3" id="KW-1185">Reference proteome</keyword>
<feature type="chain" id="PRO_5045328965" description="Chaperone of endosialidase" evidence="1">
    <location>
        <begin position="21"/>
        <end position="338"/>
    </location>
</feature>